<name>A0A126V3C0_9RHOB</name>
<protein>
    <submittedName>
        <fullName evidence="1">Uncharacterized protein</fullName>
    </submittedName>
</protein>
<keyword evidence="2" id="KW-1185">Reference proteome</keyword>
<dbReference type="KEGG" id="hat:RC74_17510"/>
<proteinExistence type="predicted"/>
<accession>A0A126V3C0</accession>
<dbReference type="OrthoDB" id="7848073at2"/>
<dbReference type="EMBL" id="CP014327">
    <property type="protein sequence ID" value="AML52814.1"/>
    <property type="molecule type" value="Genomic_DNA"/>
</dbReference>
<organism evidence="1 2">
    <name type="scientific">Falsihalocynthiibacter arcticus</name>
    <dbReference type="NCBI Taxonomy" id="1579316"/>
    <lineage>
        <taxon>Bacteria</taxon>
        <taxon>Pseudomonadati</taxon>
        <taxon>Pseudomonadota</taxon>
        <taxon>Alphaproteobacteria</taxon>
        <taxon>Rhodobacterales</taxon>
        <taxon>Roseobacteraceae</taxon>
        <taxon>Falsihalocynthiibacter</taxon>
    </lineage>
</organism>
<reference evidence="1 2" key="1">
    <citation type="submission" date="2016-02" db="EMBL/GenBank/DDBJ databases">
        <title>Complete genome sequence of Halocynthiibacter arcticus PAMC 20958t from arctic marine sediment.</title>
        <authorList>
            <person name="Lee Y.M."/>
            <person name="Baek K."/>
            <person name="Lee H.K."/>
            <person name="Shin S.C."/>
        </authorList>
    </citation>
    <scope>NUCLEOTIDE SEQUENCE [LARGE SCALE GENOMIC DNA]</scope>
    <source>
        <strain evidence="1">PAMC 20958</strain>
    </source>
</reference>
<gene>
    <name evidence="1" type="ORF">RC74_17510</name>
</gene>
<evidence type="ECO:0000313" key="1">
    <source>
        <dbReference type="EMBL" id="AML52814.1"/>
    </source>
</evidence>
<sequence length="268" mass="29502">MYLSDIPEIETFSPQTRACLSLFGHAAGGLNRVLIAEFDELFPEAFEKLDPQFNSRIPSARVYKLARKEVVRILAQYGYRENPWEFLRMLIRDAGERDTIEHAWGGLKTPAIAAGLRPADITAAWVWSLEAEAKGGNSRLSLRRGARVFDQLFEIPSVVESGILPPKRIGAGPRYRKSGDVEAVLPPKLAQVHQSSGGAYRSAISGVWRAILAAEITVSVDPSLEEIGAVIDKIVELPAALIGVSESTWKAYLCRIGIVLQKNTHQVN</sequence>
<dbReference type="AlphaFoldDB" id="A0A126V3C0"/>
<dbReference type="STRING" id="1579316.RC74_17510"/>
<dbReference type="Proteomes" id="UP000070371">
    <property type="component" value="Chromosome"/>
</dbReference>
<dbReference type="RefSeq" id="WP_062628338.1">
    <property type="nucleotide sequence ID" value="NZ_CP014327.1"/>
</dbReference>
<evidence type="ECO:0000313" key="2">
    <source>
        <dbReference type="Proteomes" id="UP000070371"/>
    </source>
</evidence>